<evidence type="ECO:0000256" key="5">
    <source>
        <dbReference type="ARBA" id="ARBA00022840"/>
    </source>
</evidence>
<dbReference type="Pfam" id="PF17042">
    <property type="entry name" value="NBD_C"/>
    <property type="match status" value="1"/>
</dbReference>
<dbReference type="GO" id="GO:0016301">
    <property type="term" value="F:kinase activity"/>
    <property type="evidence" value="ECO:0007669"/>
    <property type="project" value="UniProtKB-KW"/>
</dbReference>
<geneLocation type="plasmid" evidence="7 8">
    <name>pAtCFBP5507a</name>
</geneLocation>
<organism evidence="7 8">
    <name type="scientific">Agrobacterium salinitolerans</name>
    <dbReference type="NCBI Taxonomy" id="1183413"/>
    <lineage>
        <taxon>Bacteria</taxon>
        <taxon>Pseudomonadati</taxon>
        <taxon>Pseudomonadota</taxon>
        <taxon>Alphaproteobacteria</taxon>
        <taxon>Hyphomicrobiales</taxon>
        <taxon>Rhizobiaceae</taxon>
        <taxon>Rhizobium/Agrobacterium group</taxon>
        <taxon>Agrobacterium</taxon>
    </lineage>
</organism>
<dbReference type="Gene3D" id="3.40.980.20">
    <property type="entry name" value="Four-carbon acid sugar kinase, nucleotide binding domain"/>
    <property type="match status" value="1"/>
</dbReference>
<sequence length="445" mass="48213">MKNKRPLIGFYGDDFTGSSENLAQFHRSGLKARLFLKIPSREVLAEAAGELDMIGFAGTARSLDRERIGLEVDPAFRTLREAGCRFLQYKICSTFDSAPDVGNFGIVAEKLKSEFGELDVAVLAATPDFGRYTAFGNHFAKFGSDALRLDRHPSMSNHPRTPMREADLKAHLATLCSLRFSNVFLPEIRLNSSVRSRIEELFKNGEGIVFDGVENSDLDNVVRALWDRKTGKPTLAIAAQGFAQALGQYLASQASASELRPVQTKIPAVSNLLVLSGSCAIQTGRQIDAAVASGWAAIGLDPTELKTDRQISSTLDELKPAVLEKLANGQPTIVYTALGNVMDRNSFEDVAPEGIGKVYAQLMNAARTETKLPRVVLAGGDSSSYSVRFSGAESLTIKVFDEAQHSHLCELSGQSSGLDGLELLLKGGQVGHDDYFLRVLHGTEG</sequence>
<dbReference type="Pfam" id="PF07005">
    <property type="entry name" value="SBD_N"/>
    <property type="match status" value="1"/>
</dbReference>
<dbReference type="RefSeq" id="WP_137409332.1">
    <property type="nucleotide sequence ID" value="NZ_CP109970.1"/>
</dbReference>
<evidence type="ECO:0000313" key="8">
    <source>
        <dbReference type="Proteomes" id="UP000298735"/>
    </source>
</evidence>
<keyword evidence="5" id="KW-0067">ATP-binding</keyword>
<proteinExistence type="inferred from homology"/>
<dbReference type="InterPro" id="IPR031475">
    <property type="entry name" value="NBD_C"/>
</dbReference>
<dbReference type="KEGG" id="asal:CFBP5507_25140"/>
<evidence type="ECO:0000313" key="7">
    <source>
        <dbReference type="EMBL" id="UYZ11109.1"/>
    </source>
</evidence>
<dbReference type="InterPro" id="IPR010737">
    <property type="entry name" value="4-carb_acid_sugar_kinase_N"/>
</dbReference>
<comment type="similarity">
    <text evidence="1">Belongs to the four-carbon acid sugar kinase family.</text>
</comment>
<dbReference type="AlphaFoldDB" id="A0A4Z1R8V6"/>
<evidence type="ECO:0000256" key="4">
    <source>
        <dbReference type="ARBA" id="ARBA00022777"/>
    </source>
</evidence>
<keyword evidence="4 7" id="KW-0418">Kinase</keyword>
<dbReference type="SUPFAM" id="SSF142764">
    <property type="entry name" value="YgbK-like"/>
    <property type="match status" value="1"/>
</dbReference>
<dbReference type="GO" id="GO:0005524">
    <property type="term" value="F:ATP binding"/>
    <property type="evidence" value="ECO:0007669"/>
    <property type="project" value="UniProtKB-KW"/>
</dbReference>
<name>A0A4Z1R8V6_9HYPH</name>
<evidence type="ECO:0000256" key="3">
    <source>
        <dbReference type="ARBA" id="ARBA00022741"/>
    </source>
</evidence>
<dbReference type="Gene3D" id="3.40.50.10840">
    <property type="entry name" value="Putative sugar-binding, N-terminal domain"/>
    <property type="match status" value="1"/>
</dbReference>
<dbReference type="Proteomes" id="UP000298735">
    <property type="component" value="Plasmid pAtCFBP5507a"/>
</dbReference>
<evidence type="ECO:0000256" key="1">
    <source>
        <dbReference type="ARBA" id="ARBA00005715"/>
    </source>
</evidence>
<gene>
    <name evidence="7" type="ORF">CFBP5507_25140</name>
</gene>
<accession>A0A4Z1R8V6</accession>
<dbReference type="InterPro" id="IPR042213">
    <property type="entry name" value="NBD_C_sf"/>
</dbReference>
<evidence type="ECO:0000256" key="2">
    <source>
        <dbReference type="ARBA" id="ARBA00022679"/>
    </source>
</evidence>
<dbReference type="OrthoDB" id="7686359at2"/>
<keyword evidence="2" id="KW-0808">Transferase</keyword>
<keyword evidence="6" id="KW-0119">Carbohydrate metabolism</keyword>
<keyword evidence="7" id="KW-0614">Plasmid</keyword>
<protein>
    <submittedName>
        <fullName evidence="7">Four-carbon acid sugar kinase family protein</fullName>
    </submittedName>
</protein>
<keyword evidence="3" id="KW-0547">Nucleotide-binding</keyword>
<dbReference type="EMBL" id="CP109970">
    <property type="protein sequence ID" value="UYZ11109.1"/>
    <property type="molecule type" value="Genomic_DNA"/>
</dbReference>
<dbReference type="InterPro" id="IPR037051">
    <property type="entry name" value="4-carb_acid_sugar_kinase_N_sf"/>
</dbReference>
<evidence type="ECO:0000256" key="6">
    <source>
        <dbReference type="ARBA" id="ARBA00023277"/>
    </source>
</evidence>
<reference evidence="7" key="1">
    <citation type="submission" date="2022-10" db="EMBL/GenBank/DDBJ databases">
        <title>Complete genome sequence of Agrobacterium salinitolerans CFBP5507.</title>
        <authorList>
            <person name="Tchabashvili S."/>
            <person name="Yen H.-C."/>
            <person name="Haryono M."/>
            <person name="Lin Y.-C."/>
            <person name="Lai E.-M."/>
            <person name="Kuo C.-H."/>
        </authorList>
    </citation>
    <scope>NUCLEOTIDE SEQUENCE</scope>
    <source>
        <strain evidence="7">CFBP5507</strain>
        <plasmid evidence="7">pAtCFBP5507a</plasmid>
    </source>
</reference>